<organism evidence="1">
    <name type="scientific">Variovorax paradoxus</name>
    <dbReference type="NCBI Taxonomy" id="34073"/>
    <lineage>
        <taxon>Bacteria</taxon>
        <taxon>Pseudomonadati</taxon>
        <taxon>Pseudomonadota</taxon>
        <taxon>Betaproteobacteria</taxon>
        <taxon>Burkholderiales</taxon>
        <taxon>Comamonadaceae</taxon>
        <taxon>Variovorax</taxon>
    </lineage>
</organism>
<proteinExistence type="predicted"/>
<evidence type="ECO:0000313" key="1">
    <source>
        <dbReference type="EMBL" id="CAA2108095.1"/>
    </source>
</evidence>
<name>A0A679JDB4_VARPD</name>
<gene>
    <name evidence="1" type="ORF">VVAX_04616</name>
</gene>
<protein>
    <submittedName>
        <fullName evidence="1">Uncharacterized protein</fullName>
    </submittedName>
</protein>
<dbReference type="EMBL" id="LR743507">
    <property type="protein sequence ID" value="CAA2108095.1"/>
    <property type="molecule type" value="Genomic_DNA"/>
</dbReference>
<sequence>MIVKHFFTSFAFAEWPLPNFPSKNPRRLPFPG</sequence>
<accession>A0A679JDB4</accession>
<dbReference type="AlphaFoldDB" id="A0A679JDB4"/>
<reference evidence="1" key="1">
    <citation type="submission" date="2019-12" db="EMBL/GenBank/DDBJ databases">
        <authorList>
            <person name="Cremers G."/>
        </authorList>
    </citation>
    <scope>NUCLEOTIDE SEQUENCE</scope>
    <source>
        <strain evidence="1">Vvax</strain>
    </source>
</reference>